<evidence type="ECO:0000256" key="1">
    <source>
        <dbReference type="SAM" id="SignalP"/>
    </source>
</evidence>
<feature type="non-terminal residue" evidence="2">
    <location>
        <position position="1"/>
    </location>
</feature>
<feature type="chain" id="PRO_5047403008" evidence="1">
    <location>
        <begin position="29"/>
        <end position="66"/>
    </location>
</feature>
<keyword evidence="3" id="KW-1185">Reference proteome</keyword>
<evidence type="ECO:0000313" key="2">
    <source>
        <dbReference type="EMBL" id="KAK2101076.1"/>
    </source>
</evidence>
<keyword evidence="1" id="KW-0732">Signal</keyword>
<gene>
    <name evidence="2" type="ORF">P7K49_022424</name>
</gene>
<dbReference type="Proteomes" id="UP001266305">
    <property type="component" value="Unassembled WGS sequence"/>
</dbReference>
<accession>A0ABQ9UW78</accession>
<comment type="caution">
    <text evidence="2">The sequence shown here is derived from an EMBL/GenBank/DDBJ whole genome shotgun (WGS) entry which is preliminary data.</text>
</comment>
<organism evidence="2 3">
    <name type="scientific">Saguinus oedipus</name>
    <name type="common">Cotton-top tamarin</name>
    <name type="synonym">Oedipomidas oedipus</name>
    <dbReference type="NCBI Taxonomy" id="9490"/>
    <lineage>
        <taxon>Eukaryota</taxon>
        <taxon>Metazoa</taxon>
        <taxon>Chordata</taxon>
        <taxon>Craniata</taxon>
        <taxon>Vertebrata</taxon>
        <taxon>Euteleostomi</taxon>
        <taxon>Mammalia</taxon>
        <taxon>Eutheria</taxon>
        <taxon>Euarchontoglires</taxon>
        <taxon>Primates</taxon>
        <taxon>Haplorrhini</taxon>
        <taxon>Platyrrhini</taxon>
        <taxon>Cebidae</taxon>
        <taxon>Callitrichinae</taxon>
        <taxon>Saguinus</taxon>
    </lineage>
</organism>
<dbReference type="EMBL" id="JASSZA010000010">
    <property type="protein sequence ID" value="KAK2101076.1"/>
    <property type="molecule type" value="Genomic_DNA"/>
</dbReference>
<feature type="non-terminal residue" evidence="2">
    <location>
        <position position="66"/>
    </location>
</feature>
<proteinExistence type="predicted"/>
<name>A0ABQ9UW78_SAGOE</name>
<evidence type="ECO:0000313" key="3">
    <source>
        <dbReference type="Proteomes" id="UP001266305"/>
    </source>
</evidence>
<sequence length="66" mass="7479">AQYAYSGNVSSAAVAVLLLELCLSDLFARDFAFGRAFWTICGNGFCFSEQRSLFPLYQIKYWLQLP</sequence>
<protein>
    <submittedName>
        <fullName evidence="2">Uncharacterized protein</fullName>
    </submittedName>
</protein>
<reference evidence="2 3" key="1">
    <citation type="submission" date="2023-05" db="EMBL/GenBank/DDBJ databases">
        <title>B98-5 Cell Line De Novo Hybrid Assembly: An Optical Mapping Approach.</title>
        <authorList>
            <person name="Kananen K."/>
            <person name="Auerbach J.A."/>
            <person name="Kautto E."/>
            <person name="Blachly J.S."/>
        </authorList>
    </citation>
    <scope>NUCLEOTIDE SEQUENCE [LARGE SCALE GENOMIC DNA]</scope>
    <source>
        <strain evidence="2">B95-8</strain>
        <tissue evidence="2">Cell line</tissue>
    </source>
</reference>
<feature type="signal peptide" evidence="1">
    <location>
        <begin position="1"/>
        <end position="28"/>
    </location>
</feature>